<dbReference type="PROSITE" id="PS00028">
    <property type="entry name" value="ZINC_FINGER_C2H2_1"/>
    <property type="match status" value="1"/>
</dbReference>
<dbReference type="EMBL" id="LSMT01000569">
    <property type="protein sequence ID" value="PFX16172.1"/>
    <property type="molecule type" value="Genomic_DNA"/>
</dbReference>
<organism evidence="3 4">
    <name type="scientific">Stylophora pistillata</name>
    <name type="common">Smooth cauliflower coral</name>
    <dbReference type="NCBI Taxonomy" id="50429"/>
    <lineage>
        <taxon>Eukaryota</taxon>
        <taxon>Metazoa</taxon>
        <taxon>Cnidaria</taxon>
        <taxon>Anthozoa</taxon>
        <taxon>Hexacorallia</taxon>
        <taxon>Scleractinia</taxon>
        <taxon>Astrocoeniina</taxon>
        <taxon>Pocilloporidae</taxon>
        <taxon>Stylophora</taxon>
    </lineage>
</organism>
<evidence type="ECO:0000259" key="2">
    <source>
        <dbReference type="PROSITE" id="PS00028"/>
    </source>
</evidence>
<evidence type="ECO:0000313" key="4">
    <source>
        <dbReference type="Proteomes" id="UP000225706"/>
    </source>
</evidence>
<dbReference type="PANTHER" id="PTHR33845">
    <property type="entry name" value="C2H2-TYPE DOMAIN-CONTAINING PROTEIN"/>
    <property type="match status" value="1"/>
</dbReference>
<sequence length="246" mass="27658">MYYLLESFGHDDTTVAQLKEAIDSYGGVKGCWAAVCELHQTKQMLTPLKWEGISQLNNFQYECGSIKVWRAFLVGLQSRKKALPMKSTQQAICIKVLKPFRALDTAKSALEKPASRSRNPPSAKDVGTRNCEETASALFSCPEEGCIKVYRSNHYLVSHLDFRKHQHKLNRETQYDHHTREWAAKCSSLKVKIPGTAETSSTSTANSSNSAPGGWALKARKCSRLRNRRRTSFSSYLLLVKKLGAR</sequence>
<evidence type="ECO:0000256" key="1">
    <source>
        <dbReference type="SAM" id="MobiDB-lite"/>
    </source>
</evidence>
<feature type="domain" description="C2H2-type" evidence="2">
    <location>
        <begin position="141"/>
        <end position="165"/>
    </location>
</feature>
<proteinExistence type="predicted"/>
<name>A0A2B4RIV0_STYPI</name>
<dbReference type="Proteomes" id="UP000225706">
    <property type="component" value="Unassembled WGS sequence"/>
</dbReference>
<dbReference type="InterPro" id="IPR013087">
    <property type="entry name" value="Znf_C2H2_type"/>
</dbReference>
<reference evidence="4" key="1">
    <citation type="journal article" date="2017" name="bioRxiv">
        <title>Comparative analysis of the genomes of Stylophora pistillata and Acropora digitifera provides evidence for extensive differences between species of corals.</title>
        <authorList>
            <person name="Voolstra C.R."/>
            <person name="Li Y."/>
            <person name="Liew Y.J."/>
            <person name="Baumgarten S."/>
            <person name="Zoccola D."/>
            <person name="Flot J.-F."/>
            <person name="Tambutte S."/>
            <person name="Allemand D."/>
            <person name="Aranda M."/>
        </authorList>
    </citation>
    <scope>NUCLEOTIDE SEQUENCE [LARGE SCALE GENOMIC DNA]</scope>
</reference>
<evidence type="ECO:0000313" key="3">
    <source>
        <dbReference type="EMBL" id="PFX16172.1"/>
    </source>
</evidence>
<dbReference type="PANTHER" id="PTHR33845:SF1">
    <property type="entry name" value="C2H2-TYPE DOMAIN-CONTAINING PROTEIN"/>
    <property type="match status" value="1"/>
</dbReference>
<comment type="caution">
    <text evidence="3">The sequence shown here is derived from an EMBL/GenBank/DDBJ whole genome shotgun (WGS) entry which is preliminary data.</text>
</comment>
<dbReference type="AlphaFoldDB" id="A0A2B4RIV0"/>
<protein>
    <recommendedName>
        <fullName evidence="2">C2H2-type domain-containing protein</fullName>
    </recommendedName>
</protein>
<feature type="region of interest" description="Disordered" evidence="1">
    <location>
        <begin position="108"/>
        <end position="128"/>
    </location>
</feature>
<keyword evidence="4" id="KW-1185">Reference proteome</keyword>
<accession>A0A2B4RIV0</accession>
<gene>
    <name evidence="3" type="ORF">AWC38_SpisGene19569</name>
</gene>